<keyword evidence="1" id="KW-0812">Transmembrane</keyword>
<reference evidence="2 3" key="1">
    <citation type="journal article" date="2015" name="Genome Announc.">
        <title>Expanding the biotechnology potential of lactobacilli through comparative genomics of 213 strains and associated genera.</title>
        <authorList>
            <person name="Sun Z."/>
            <person name="Harris H.M."/>
            <person name="McCann A."/>
            <person name="Guo C."/>
            <person name="Argimon S."/>
            <person name="Zhang W."/>
            <person name="Yang X."/>
            <person name="Jeffery I.B."/>
            <person name="Cooney J.C."/>
            <person name="Kagawa T.F."/>
            <person name="Liu W."/>
            <person name="Song Y."/>
            <person name="Salvetti E."/>
            <person name="Wrobel A."/>
            <person name="Rasinkangas P."/>
            <person name="Parkhill J."/>
            <person name="Rea M.C."/>
            <person name="O'Sullivan O."/>
            <person name="Ritari J."/>
            <person name="Douillard F.P."/>
            <person name="Paul Ross R."/>
            <person name="Yang R."/>
            <person name="Briner A.E."/>
            <person name="Felis G.E."/>
            <person name="de Vos W.M."/>
            <person name="Barrangou R."/>
            <person name="Klaenhammer T.R."/>
            <person name="Caufield P.W."/>
            <person name="Cui Y."/>
            <person name="Zhang H."/>
            <person name="O'Toole P.W."/>
        </authorList>
    </citation>
    <scope>NUCLEOTIDE SEQUENCE [LARGE SCALE GENOMIC DNA]</scope>
    <source>
        <strain evidence="2 3">DSM 24302</strain>
    </source>
</reference>
<evidence type="ECO:0000313" key="2">
    <source>
        <dbReference type="EMBL" id="KRM93201.1"/>
    </source>
</evidence>
<accession>A0A0R2CNI2</accession>
<dbReference type="PATRIC" id="fig|1423802.4.peg.879"/>
<feature type="transmembrane region" description="Helical" evidence="1">
    <location>
        <begin position="25"/>
        <end position="42"/>
    </location>
</feature>
<sequence length="276" mass="31326">MFSFLDMVNHYLGYFNINVTVKSRIYTILGLLGDGYLFYVAIRLLKNQYYSRGLLFLALAIGLFYFAIGNLFYYFTNKQFKYDISPWLTRKLHLHPRQPENKQATPVNAGINIPANGLFDQQHLLPAKINTTPTDQENLKSIVAILMQQQLLVPDYQGQDDAQIANLLKHNDGKPVYAIGPGMMLPYFELRHENGKYVIYGGVNQAQVLPLGTIKQIGLQSISAADQLAVDFFLANVVIVGGPYKIKGRSGVFEHQQDYQLAVQVAYQKNEQNEQR</sequence>
<dbReference type="Proteomes" id="UP000051256">
    <property type="component" value="Unassembled WGS sequence"/>
</dbReference>
<feature type="transmembrane region" description="Helical" evidence="1">
    <location>
        <begin position="54"/>
        <end position="75"/>
    </location>
</feature>
<dbReference type="STRING" id="1423802.FC56_GL000866"/>
<evidence type="ECO:0000313" key="3">
    <source>
        <dbReference type="Proteomes" id="UP000051256"/>
    </source>
</evidence>
<evidence type="ECO:0000256" key="1">
    <source>
        <dbReference type="SAM" id="Phobius"/>
    </source>
</evidence>
<gene>
    <name evidence="2" type="ORF">FC56_GL000866</name>
</gene>
<dbReference type="AlphaFoldDB" id="A0A0R2CNI2"/>
<dbReference type="RefSeq" id="WP_056978638.1">
    <property type="nucleotide sequence ID" value="NZ_AYZR01000009.1"/>
</dbReference>
<proteinExistence type="predicted"/>
<dbReference type="Pfam" id="PF20386">
    <property type="entry name" value="DUF6681"/>
    <property type="match status" value="1"/>
</dbReference>
<dbReference type="EMBL" id="AYZR01000009">
    <property type="protein sequence ID" value="KRM93201.1"/>
    <property type="molecule type" value="Genomic_DNA"/>
</dbReference>
<organism evidence="2 3">
    <name type="scientific">Lentilactobacillus senioris DSM 24302 = JCM 17472</name>
    <dbReference type="NCBI Taxonomy" id="1423802"/>
    <lineage>
        <taxon>Bacteria</taxon>
        <taxon>Bacillati</taxon>
        <taxon>Bacillota</taxon>
        <taxon>Bacilli</taxon>
        <taxon>Lactobacillales</taxon>
        <taxon>Lactobacillaceae</taxon>
        <taxon>Lentilactobacillus</taxon>
    </lineage>
</organism>
<dbReference type="InterPro" id="IPR046503">
    <property type="entry name" value="DUF6681"/>
</dbReference>
<protein>
    <submittedName>
        <fullName evidence="2">Uncharacterized protein</fullName>
    </submittedName>
</protein>
<keyword evidence="1" id="KW-1133">Transmembrane helix</keyword>
<name>A0A0R2CNI2_9LACO</name>
<keyword evidence="3" id="KW-1185">Reference proteome</keyword>
<keyword evidence="1" id="KW-0472">Membrane</keyword>
<comment type="caution">
    <text evidence="2">The sequence shown here is derived from an EMBL/GenBank/DDBJ whole genome shotgun (WGS) entry which is preliminary data.</text>
</comment>